<dbReference type="CDD" id="cd07716">
    <property type="entry name" value="RNaseZ_short-form-like_MBL-fold"/>
    <property type="match status" value="1"/>
</dbReference>
<dbReference type="AlphaFoldDB" id="A0A7G6XA10"/>
<evidence type="ECO:0000259" key="1">
    <source>
        <dbReference type="SMART" id="SM00849"/>
    </source>
</evidence>
<evidence type="ECO:0000313" key="2">
    <source>
        <dbReference type="EMBL" id="QNE23075.1"/>
    </source>
</evidence>
<dbReference type="Gene3D" id="3.60.15.10">
    <property type="entry name" value="Ribonuclease Z/Hydroxyacylglutathione hydrolase-like"/>
    <property type="match status" value="1"/>
</dbReference>
<organism evidence="2 3">
    <name type="scientific">Kribbella qitaiheensis</name>
    <dbReference type="NCBI Taxonomy" id="1544730"/>
    <lineage>
        <taxon>Bacteria</taxon>
        <taxon>Bacillati</taxon>
        <taxon>Actinomycetota</taxon>
        <taxon>Actinomycetes</taxon>
        <taxon>Propionibacteriales</taxon>
        <taxon>Kribbellaceae</taxon>
        <taxon>Kribbella</taxon>
    </lineage>
</organism>
<name>A0A7G6XA10_9ACTN</name>
<accession>A0A7G6XA10</accession>
<reference evidence="2 3" key="2">
    <citation type="journal article" date="2020" name="Microbiol. Resour. Announc.">
        <title>Antarctic desert soil bacteria exhibit high novel natural product potential, evaluated through long-read genome sequencing and comparative genomics.</title>
        <authorList>
            <person name="Benaud N."/>
            <person name="Edwards R.J."/>
            <person name="Amos T.G."/>
            <person name="D'Agostino P.M."/>
            <person name="Gutierrez-Chavez C."/>
            <person name="Montgomery K."/>
            <person name="Nicetic I."/>
            <person name="Ferrari B.C."/>
        </authorList>
    </citation>
    <scope>NUCLEOTIDE SEQUENCE [LARGE SCALE GENOMIC DNA]</scope>
    <source>
        <strain evidence="2 3">SPB151</strain>
    </source>
</reference>
<dbReference type="SUPFAM" id="SSF56281">
    <property type="entry name" value="Metallo-hydrolase/oxidoreductase"/>
    <property type="match status" value="1"/>
</dbReference>
<dbReference type="PANTHER" id="PTHR46018:SF4">
    <property type="entry name" value="METALLO-HYDROLASE YHFI-RELATED"/>
    <property type="match status" value="1"/>
</dbReference>
<sequence length="248" mass="26069">MTSLTILGTAAPYPLPDRPCSGYLLQGGGARVWVDAGPGSLAELLRHTSLDRLDAVWLSHLHLDHIGDLLNAYYALSYGHLPSRAVPLPVYAPAALATRLAGFFEQPDADFVSDVLDLQSLSDGHKLQLRGLTLTSRLVEHGIEAYGLRAQAEGASLAYSGDCTPCTALDELAADVDLLLCEADVDAPSTVHHTPEDAGSLARRAGVKRLVVTHVGPALSPEGATARAAEMFGGPTVCATVGETLSPW</sequence>
<keyword evidence="2" id="KW-0378">Hydrolase</keyword>
<proteinExistence type="predicted"/>
<dbReference type="KEGG" id="kqi:F1D05_21900"/>
<dbReference type="Pfam" id="PF12706">
    <property type="entry name" value="Lactamase_B_2"/>
    <property type="match status" value="1"/>
</dbReference>
<dbReference type="InterPro" id="IPR036866">
    <property type="entry name" value="RibonucZ/Hydroxyglut_hydro"/>
</dbReference>
<dbReference type="InterPro" id="IPR001279">
    <property type="entry name" value="Metallo-B-lactamas"/>
</dbReference>
<gene>
    <name evidence="2" type="ORF">F1D05_21900</name>
</gene>
<reference evidence="3" key="1">
    <citation type="submission" date="2019-09" db="EMBL/GenBank/DDBJ databases">
        <title>Antimicrobial potential of Antarctic Bacteria.</title>
        <authorList>
            <person name="Benaud N."/>
            <person name="Edwards R.J."/>
            <person name="Ferrari B.C."/>
        </authorList>
    </citation>
    <scope>NUCLEOTIDE SEQUENCE [LARGE SCALE GENOMIC DNA]</scope>
    <source>
        <strain evidence="3">SPB151</strain>
    </source>
</reference>
<feature type="domain" description="Metallo-beta-lactamase" evidence="1">
    <location>
        <begin position="19"/>
        <end position="214"/>
    </location>
</feature>
<dbReference type="SMART" id="SM00849">
    <property type="entry name" value="Lactamase_B"/>
    <property type="match status" value="1"/>
</dbReference>
<dbReference type="Proteomes" id="UP000515563">
    <property type="component" value="Chromosome"/>
</dbReference>
<dbReference type="PANTHER" id="PTHR46018">
    <property type="entry name" value="ZINC PHOSPHODIESTERASE ELAC PROTEIN 1"/>
    <property type="match status" value="1"/>
</dbReference>
<dbReference type="RefSeq" id="WP_185449306.1">
    <property type="nucleotide sequence ID" value="NZ_CP043661.1"/>
</dbReference>
<dbReference type="EMBL" id="CP043661">
    <property type="protein sequence ID" value="QNE23075.1"/>
    <property type="molecule type" value="Genomic_DNA"/>
</dbReference>
<keyword evidence="3" id="KW-1185">Reference proteome</keyword>
<protein>
    <submittedName>
        <fullName evidence="2">MBL fold metallo-hydrolase</fullName>
    </submittedName>
</protein>
<evidence type="ECO:0000313" key="3">
    <source>
        <dbReference type="Proteomes" id="UP000515563"/>
    </source>
</evidence>
<dbReference type="GO" id="GO:0042781">
    <property type="term" value="F:3'-tRNA processing endoribonuclease activity"/>
    <property type="evidence" value="ECO:0007669"/>
    <property type="project" value="TreeGrafter"/>
</dbReference>